<dbReference type="RefSeq" id="WP_369141756.1">
    <property type="nucleotide sequence ID" value="NZ_JBFTEZ010000003.1"/>
</dbReference>
<evidence type="ECO:0000313" key="1">
    <source>
        <dbReference type="EMBL" id="MEX6466033.1"/>
    </source>
</evidence>
<organism evidence="1 2">
    <name type="scientific">Dietzia cinnamea</name>
    <dbReference type="NCBI Taxonomy" id="321318"/>
    <lineage>
        <taxon>Bacteria</taxon>
        <taxon>Bacillati</taxon>
        <taxon>Actinomycetota</taxon>
        <taxon>Actinomycetes</taxon>
        <taxon>Mycobacteriales</taxon>
        <taxon>Dietziaceae</taxon>
        <taxon>Dietzia</taxon>
    </lineage>
</organism>
<name>A0ABV3YMC7_9ACTN</name>
<dbReference type="SUPFAM" id="SSF47413">
    <property type="entry name" value="lambda repressor-like DNA-binding domains"/>
    <property type="match status" value="1"/>
</dbReference>
<gene>
    <name evidence="1" type="ORF">AB6N35_17125</name>
</gene>
<sequence length="87" mass="9458">MTTTHLVDLVDAHKHAYGVSDAELARRIGVSRQNLNLWRTHGVRGLPARATLEGIATVIGHTYQSVLEAALRDAGYLDGPWTTAADH</sequence>
<keyword evidence="2" id="KW-1185">Reference proteome</keyword>
<dbReference type="EMBL" id="JBFTEZ010000003">
    <property type="protein sequence ID" value="MEX6466033.1"/>
    <property type="molecule type" value="Genomic_DNA"/>
</dbReference>
<protein>
    <submittedName>
        <fullName evidence="1">XRE family transcriptional regulator</fullName>
    </submittedName>
</protein>
<evidence type="ECO:0000313" key="2">
    <source>
        <dbReference type="Proteomes" id="UP001560293"/>
    </source>
</evidence>
<dbReference type="Proteomes" id="UP001560293">
    <property type="component" value="Unassembled WGS sequence"/>
</dbReference>
<comment type="caution">
    <text evidence="1">The sequence shown here is derived from an EMBL/GenBank/DDBJ whole genome shotgun (WGS) entry which is preliminary data.</text>
</comment>
<dbReference type="InterPro" id="IPR010982">
    <property type="entry name" value="Lambda_DNA-bd_dom_sf"/>
</dbReference>
<reference evidence="2" key="1">
    <citation type="submission" date="2024-07" db="EMBL/GenBank/DDBJ databases">
        <title>Pseudomonas strain that inhibits Aeromonas fish pathogens.</title>
        <authorList>
            <person name="Wildschutte H."/>
        </authorList>
    </citation>
    <scope>NUCLEOTIDE SEQUENCE [LARGE SCALE GENOMIC DNA]</scope>
    <source>
        <strain evidence="2">n60</strain>
    </source>
</reference>
<proteinExistence type="predicted"/>
<accession>A0ABV3YMC7</accession>